<dbReference type="RefSeq" id="WP_290281588.1">
    <property type="nucleotide sequence ID" value="NZ_JAUFQI010000001.1"/>
</dbReference>
<organism evidence="1 2">
    <name type="scientific">Reinekea marina</name>
    <dbReference type="NCBI Taxonomy" id="1310421"/>
    <lineage>
        <taxon>Bacteria</taxon>
        <taxon>Pseudomonadati</taxon>
        <taxon>Pseudomonadota</taxon>
        <taxon>Gammaproteobacteria</taxon>
        <taxon>Oceanospirillales</taxon>
        <taxon>Saccharospirillaceae</taxon>
        <taxon>Reinekea</taxon>
    </lineage>
</organism>
<evidence type="ECO:0000313" key="2">
    <source>
        <dbReference type="Proteomes" id="UP001595710"/>
    </source>
</evidence>
<sequence length="209" mass="21309">MEILSAPVAGISGLITLLATGDIDAAAGVQKGVTESFVDGTAFNRASSAAVAELGILGASGQLAIGVMGTPVNKFVRAGTLSHGVGNYMGSVTNLSNVIYGTSEENNIVKEGYKAVSEAITGNEKAGELTFNLVDLGLGLAVASTQVPKSGSAVIKSGPNPLKLEAHIEKTMITDAAGWVIANDIYQLGSTLVNTVKSALNNNDEECQK</sequence>
<comment type="caution">
    <text evidence="1">The sequence shown here is derived from an EMBL/GenBank/DDBJ whole genome shotgun (WGS) entry which is preliminary data.</text>
</comment>
<dbReference type="EMBL" id="JBHRYN010000012">
    <property type="protein sequence ID" value="MFC3702101.1"/>
    <property type="molecule type" value="Genomic_DNA"/>
</dbReference>
<keyword evidence="2" id="KW-1185">Reference proteome</keyword>
<proteinExistence type="predicted"/>
<gene>
    <name evidence="1" type="ORF">ACFOND_10645</name>
</gene>
<accession>A0ABV7WS38</accession>
<name>A0ABV7WS38_9GAMM</name>
<dbReference type="Proteomes" id="UP001595710">
    <property type="component" value="Unassembled WGS sequence"/>
</dbReference>
<protein>
    <submittedName>
        <fullName evidence="1">Uncharacterized protein</fullName>
    </submittedName>
</protein>
<reference evidence="2" key="1">
    <citation type="journal article" date="2019" name="Int. J. Syst. Evol. Microbiol.">
        <title>The Global Catalogue of Microorganisms (GCM) 10K type strain sequencing project: providing services to taxonomists for standard genome sequencing and annotation.</title>
        <authorList>
            <consortium name="The Broad Institute Genomics Platform"/>
            <consortium name="The Broad Institute Genome Sequencing Center for Infectious Disease"/>
            <person name="Wu L."/>
            <person name="Ma J."/>
        </authorList>
    </citation>
    <scope>NUCLEOTIDE SEQUENCE [LARGE SCALE GENOMIC DNA]</scope>
    <source>
        <strain evidence="2">CECT 8288</strain>
    </source>
</reference>
<evidence type="ECO:0000313" key="1">
    <source>
        <dbReference type="EMBL" id="MFC3702101.1"/>
    </source>
</evidence>